<dbReference type="EMBL" id="JBJURJ010000003">
    <property type="protein sequence ID" value="MFM9327757.1"/>
    <property type="molecule type" value="Genomic_DNA"/>
</dbReference>
<dbReference type="Proteomes" id="UP001631969">
    <property type="component" value="Unassembled WGS sequence"/>
</dbReference>
<proteinExistence type="predicted"/>
<keyword evidence="1" id="KW-0378">Hydrolase</keyword>
<comment type="caution">
    <text evidence="1">The sequence shown here is derived from an EMBL/GenBank/DDBJ whole genome shotgun (WGS) entry which is preliminary data.</text>
</comment>
<reference evidence="1" key="1">
    <citation type="submission" date="2024-12" db="EMBL/GenBank/DDBJ databases">
        <authorList>
            <person name="Wu N."/>
        </authorList>
    </citation>
    <scope>NUCLEOTIDE SEQUENCE</scope>
    <source>
        <strain evidence="1">P15</strain>
    </source>
</reference>
<organism evidence="1 2">
    <name type="scientific">Paenibacillus mesotrionivorans</name>
    <dbReference type="NCBI Taxonomy" id="3160968"/>
    <lineage>
        <taxon>Bacteria</taxon>
        <taxon>Bacillati</taxon>
        <taxon>Bacillota</taxon>
        <taxon>Bacilli</taxon>
        <taxon>Bacillales</taxon>
        <taxon>Paenibacillaceae</taxon>
        <taxon>Paenibacillus</taxon>
    </lineage>
</organism>
<dbReference type="EC" id="3.5.-.-" evidence="1"/>
<accession>A0ACC7NTT6</accession>
<sequence>MILLQELTVKEYQAETHIRYYITLDLNQVHSLEETIHLYRYLYDYIEELQLQIVYEKVFGRLAVKESLLHARAAWSRGAEVAPVSYIDGMPITDSPLSSITVYGVKQHKSQIHIKYIKDIEGDSTGTFLSFGDVNYLYLINISESALLSDRYSEFRRMFEVCHSYMEQYRFSSSDIVRTWIYLDDIKQDYIVLNEARRDFFDKARIDYSAYSDQLPASTCIEGRSSQRHNSVIDLVCIDKSAASISVKRVFNQNQNEAEGNSYLYKPTFARAISICSHDWTELQISGTASINEAGKTVFVNDPYNQIKKTMLNVLAILNQFNMSFENIALSTCFFKKPHHYSYYQAVLKELCLGEFPASLVKGHVCRDDLLFEFDAVAFRINERTNPKYEGTH</sequence>
<keyword evidence="2" id="KW-1185">Reference proteome</keyword>
<name>A0ACC7NTT6_9BACL</name>
<evidence type="ECO:0000313" key="1">
    <source>
        <dbReference type="EMBL" id="MFM9327757.1"/>
    </source>
</evidence>
<evidence type="ECO:0000313" key="2">
    <source>
        <dbReference type="Proteomes" id="UP001631969"/>
    </source>
</evidence>
<gene>
    <name evidence="1" type="ORF">ACI1P1_05510</name>
</gene>
<protein>
    <submittedName>
        <fullName evidence="1">RidA family protein</fullName>
        <ecNumber evidence="1">3.5.-.-</ecNumber>
    </submittedName>
</protein>